<evidence type="ECO:0000313" key="2">
    <source>
        <dbReference type="Proteomes" id="UP001589776"/>
    </source>
</evidence>
<protein>
    <submittedName>
        <fullName evidence="1">Uncharacterized protein</fullName>
    </submittedName>
</protein>
<dbReference type="SUPFAM" id="SSF52540">
    <property type="entry name" value="P-loop containing nucleoside triphosphate hydrolases"/>
    <property type="match status" value="1"/>
</dbReference>
<dbReference type="Gene3D" id="3.40.50.300">
    <property type="entry name" value="P-loop containing nucleotide triphosphate hydrolases"/>
    <property type="match status" value="1"/>
</dbReference>
<dbReference type="InterPro" id="IPR027417">
    <property type="entry name" value="P-loop_NTPase"/>
</dbReference>
<evidence type="ECO:0000313" key="1">
    <source>
        <dbReference type="EMBL" id="MFC0213834.1"/>
    </source>
</evidence>
<dbReference type="EMBL" id="JBHLWN010000063">
    <property type="protein sequence ID" value="MFC0213834.1"/>
    <property type="molecule type" value="Genomic_DNA"/>
</dbReference>
<gene>
    <name evidence="1" type="ORF">ACFFK0_15495</name>
</gene>
<dbReference type="RefSeq" id="WP_377471167.1">
    <property type="nucleotide sequence ID" value="NZ_JBHLWN010000063.1"/>
</dbReference>
<reference evidence="1 2" key="1">
    <citation type="submission" date="2024-09" db="EMBL/GenBank/DDBJ databases">
        <authorList>
            <person name="Sun Q."/>
            <person name="Mori K."/>
        </authorList>
    </citation>
    <scope>NUCLEOTIDE SEQUENCE [LARGE SCALE GENOMIC DNA]</scope>
    <source>
        <strain evidence="1 2">CCM 7759</strain>
    </source>
</reference>
<organism evidence="1 2">
    <name type="scientific">Paenibacillus chartarius</name>
    <dbReference type="NCBI Taxonomy" id="747481"/>
    <lineage>
        <taxon>Bacteria</taxon>
        <taxon>Bacillati</taxon>
        <taxon>Bacillota</taxon>
        <taxon>Bacilli</taxon>
        <taxon>Bacillales</taxon>
        <taxon>Paenibacillaceae</taxon>
        <taxon>Paenibacillus</taxon>
    </lineage>
</organism>
<accession>A0ABV6DMG3</accession>
<keyword evidence="2" id="KW-1185">Reference proteome</keyword>
<proteinExistence type="predicted"/>
<sequence>MIIGIYAPKPNMGASTLARELANHAAARDRKVLLVELEYHYPSAAIEWGMADSKRCLERAIADRMESDDWRLEKYLLPHGPSNNPSAVPQRRTKGRSSDLRMLVPSGMRGFEHIPGEPESFVPEVCRQAEQLGFHWVILDISSDADSMLTISALRHVDLCITIHDDRIAHRTLFRHRWNLLRCLGWSSPVIPVSVRLRPGKQRSRANPDLEDWEQPRVAFPYVRNSALFSFSGWRYRKALKLLFRLIQRMEQQTMVKGGDQR</sequence>
<dbReference type="Proteomes" id="UP001589776">
    <property type="component" value="Unassembled WGS sequence"/>
</dbReference>
<comment type="caution">
    <text evidence="1">The sequence shown here is derived from an EMBL/GenBank/DDBJ whole genome shotgun (WGS) entry which is preliminary data.</text>
</comment>
<name>A0ABV6DMG3_9BACL</name>